<dbReference type="SUPFAM" id="SSF52266">
    <property type="entry name" value="SGNH hydrolase"/>
    <property type="match status" value="1"/>
</dbReference>
<keyword evidence="7" id="KW-1185">Reference proteome</keyword>
<evidence type="ECO:0000259" key="3">
    <source>
        <dbReference type="Pfam" id="PF01055"/>
    </source>
</evidence>
<dbReference type="InterPro" id="IPR048395">
    <property type="entry name" value="Glyco_hydro_31_C"/>
</dbReference>
<keyword evidence="2" id="KW-0378">Hydrolase</keyword>
<feature type="domain" description="Glycosyl hydrolase family 31 C-terminal" evidence="5">
    <location>
        <begin position="625"/>
        <end position="717"/>
    </location>
</feature>
<evidence type="ECO:0000259" key="4">
    <source>
        <dbReference type="Pfam" id="PF13802"/>
    </source>
</evidence>
<dbReference type="InterPro" id="IPR036514">
    <property type="entry name" value="SGNH_hydro_sf"/>
</dbReference>
<dbReference type="InterPro" id="IPR011013">
    <property type="entry name" value="Gal_mutarotase_sf_dom"/>
</dbReference>
<reference evidence="6 7" key="1">
    <citation type="journal article" date="2018" name="G3 (Bethesda)">
        <title>Phylogenetic and Phylogenomic Definition of Rhizopus Species.</title>
        <authorList>
            <person name="Gryganskyi A.P."/>
            <person name="Golan J."/>
            <person name="Dolatabadi S."/>
            <person name="Mondo S."/>
            <person name="Robb S."/>
            <person name="Idnurm A."/>
            <person name="Muszewska A."/>
            <person name="Steczkiewicz K."/>
            <person name="Masonjones S."/>
            <person name="Liao H.L."/>
            <person name="Gajdeczka M.T."/>
            <person name="Anike F."/>
            <person name="Vuek A."/>
            <person name="Anishchenko I.M."/>
            <person name="Voigt K."/>
            <person name="de Hoog G.S."/>
            <person name="Smith M.E."/>
            <person name="Heitman J."/>
            <person name="Vilgalys R."/>
            <person name="Stajich J.E."/>
        </authorList>
    </citation>
    <scope>NUCLEOTIDE SEQUENCE [LARGE SCALE GENOMIC DNA]</scope>
    <source>
        <strain evidence="6 7">CBS 357.93</strain>
    </source>
</reference>
<dbReference type="CDD" id="cd14752">
    <property type="entry name" value="GH31_N"/>
    <property type="match status" value="1"/>
</dbReference>
<dbReference type="InterPro" id="IPR017853">
    <property type="entry name" value="GH"/>
</dbReference>
<dbReference type="GO" id="GO:0016788">
    <property type="term" value="F:hydrolase activity, acting on ester bonds"/>
    <property type="evidence" value="ECO:0007669"/>
    <property type="project" value="InterPro"/>
</dbReference>
<dbReference type="GO" id="GO:0005975">
    <property type="term" value="P:carbohydrate metabolic process"/>
    <property type="evidence" value="ECO:0007669"/>
    <property type="project" value="InterPro"/>
</dbReference>
<dbReference type="OrthoDB" id="5839090at2759"/>
<dbReference type="InterPro" id="IPR000322">
    <property type="entry name" value="Glyco_hydro_31_TIM"/>
</dbReference>
<dbReference type="PANTHER" id="PTHR22762:SF165">
    <property type="entry name" value="PUTATIVE (AFU_ORTHOLOGUE AFUA_1G06560)-RELATED"/>
    <property type="match status" value="1"/>
</dbReference>
<feature type="domain" description="Glycoside hydrolase family 31 TIM barrel" evidence="3">
    <location>
        <begin position="258"/>
        <end position="615"/>
    </location>
</feature>
<evidence type="ECO:0000313" key="7">
    <source>
        <dbReference type="Proteomes" id="UP000252139"/>
    </source>
</evidence>
<feature type="domain" description="Glycoside hydrolase family 31 N-terminal" evidence="4">
    <location>
        <begin position="28"/>
        <end position="209"/>
    </location>
</feature>
<dbReference type="Proteomes" id="UP000252139">
    <property type="component" value="Unassembled WGS sequence"/>
</dbReference>
<dbReference type="PANTHER" id="PTHR22762">
    <property type="entry name" value="ALPHA-GLUCOSIDASE"/>
    <property type="match status" value="1"/>
</dbReference>
<evidence type="ECO:0000256" key="2">
    <source>
        <dbReference type="RuleBase" id="RU361185"/>
    </source>
</evidence>
<dbReference type="Pfam" id="PF01055">
    <property type="entry name" value="Glyco_hydro_31_2nd"/>
    <property type="match status" value="1"/>
</dbReference>
<dbReference type="Gene3D" id="2.60.40.1760">
    <property type="entry name" value="glycosyl hydrolase (family 31)"/>
    <property type="match status" value="1"/>
</dbReference>
<gene>
    <name evidence="6" type="ORF">CU097_001441</name>
</gene>
<evidence type="ECO:0000313" key="6">
    <source>
        <dbReference type="EMBL" id="RCH84132.1"/>
    </source>
</evidence>
<dbReference type="Pfam" id="PF13802">
    <property type="entry name" value="Gal_mutarotas_2"/>
    <property type="match status" value="1"/>
</dbReference>
<proteinExistence type="inferred from homology"/>
<dbReference type="SUPFAM" id="SSF74650">
    <property type="entry name" value="Galactose mutarotase-like"/>
    <property type="match status" value="1"/>
</dbReference>
<dbReference type="Gene3D" id="2.60.40.1180">
    <property type="entry name" value="Golgi alpha-mannosidase II"/>
    <property type="match status" value="2"/>
</dbReference>
<dbReference type="SUPFAM" id="SSF51011">
    <property type="entry name" value="Glycosyl hydrolase domain"/>
    <property type="match status" value="1"/>
</dbReference>
<dbReference type="Pfam" id="PF21365">
    <property type="entry name" value="Glyco_hydro_31_3rd"/>
    <property type="match status" value="1"/>
</dbReference>
<dbReference type="Pfam" id="PF00657">
    <property type="entry name" value="Lipase_GDSL"/>
    <property type="match status" value="1"/>
</dbReference>
<dbReference type="CDD" id="cd01846">
    <property type="entry name" value="fatty_acyltransferase_like"/>
    <property type="match status" value="1"/>
</dbReference>
<dbReference type="Gene3D" id="3.40.50.1110">
    <property type="entry name" value="SGNH hydrolase"/>
    <property type="match status" value="1"/>
</dbReference>
<evidence type="ECO:0000256" key="1">
    <source>
        <dbReference type="ARBA" id="ARBA00007806"/>
    </source>
</evidence>
<dbReference type="STRING" id="86630.A0A367J2H1"/>
<protein>
    <submittedName>
        <fullName evidence="6">Uncharacterized protein</fullName>
    </submittedName>
</protein>
<dbReference type="Gene3D" id="3.20.20.80">
    <property type="entry name" value="Glycosidases"/>
    <property type="match status" value="1"/>
</dbReference>
<name>A0A367J2H1_RHIAZ</name>
<sequence>MRQHIAGDFRLKENKHPFVFKNEKGHVLVIAFITSSVVRVQYLTEFEREQQIKEADCMAGFVDVKLSNTCVDGQLLTDTLELKTSDLRLVITLQPAFQLKWYPLEQQDASEFPFAEDLLYRAYAYDKATDDKWHYQRKYDGNLYYGLGERTGSFNLSGRRFKLERLDCMGYDAETQDPLYKFCPFYICLSRKSKHAYGIHYNNFSKAEINFGQELDAMWKPYTYYHSESGPLDYYMIFGPKVSSVVQKYSYIVGKPRHLPPRYSFGYLASSMGYAESDEAQKKIEEFVENCKKYDIPCDGMHLSSGYTVNADGDRCVFTWNRKRFPNPEELSKKLKEAGIRIFANVKPWLLQYCHPDFESVKADKGFVWDTGEDQPSTVMQWRAGPNTIGKASYIDFSSESGYNYWKSRLKTELLEKGYLLWLDNNEFTTADDGHTYANQVAPYSFSGMHGSRITGPMLPRERSEIIKVGTPLQTLLMIQASYEAFREHDPVQRPFLITRSATPYAQQLVSQTWSGDNMTSWKTVKYNIPMGLGASLSTMPYGYGHDIGGFAGPQPDPEMLVRWVQQGIFWPRFCVHSWNSDNTITELWMFPEMLPVIQSSLQFRYRLIPYLYTLYVRYVYYEQQPLIRPVLYEHQHDINTYDQQFEFMVGPSLLVAPIYEPDQTHRQVYLPSNTSWYHFQTGTYYKTDPNAGQWVKVPAPLTDEAAPLFVKEGSLICFGKAMNNVHGSIDDDRRVQIFPRRFGHMDDAHYTRETLILYEDDGETLYHETGGAYAEIHIWMEERETEIHVGMEIVKDGYFPYYDTVWVTCPIKSETRKLIFEVPEEESNAFQTLASRQLPSFVDDNNNLAYFGIRLPKSRTNAPKRWSDGHLWIEYLKEMMSAENIYDFARSGATVNNSIVPRSIQDLGEQVQAYSRFFNQAHTDAIHFIWIGLNDIHDIFQGHSNRSQIMIDEVSSSFYNSLSKLYESKAKYMFVLNVIPLGDLPKFYTLSQAEKAHLDSMVRRYNANLAKVMSDLVEKRKDEGLHVYLYDAYENFADLCKNMRGSPSSCNRGSHCDNLVWWDDLHLTTKVHFALASSVYKEFLATGW</sequence>
<dbReference type="AlphaFoldDB" id="A0A367J2H1"/>
<organism evidence="6 7">
    <name type="scientific">Rhizopus azygosporus</name>
    <name type="common">Rhizopus microsporus var. azygosporus</name>
    <dbReference type="NCBI Taxonomy" id="86630"/>
    <lineage>
        <taxon>Eukaryota</taxon>
        <taxon>Fungi</taxon>
        <taxon>Fungi incertae sedis</taxon>
        <taxon>Mucoromycota</taxon>
        <taxon>Mucoromycotina</taxon>
        <taxon>Mucoromycetes</taxon>
        <taxon>Mucorales</taxon>
        <taxon>Mucorineae</taxon>
        <taxon>Rhizopodaceae</taxon>
        <taxon>Rhizopus</taxon>
    </lineage>
</organism>
<dbReference type="SUPFAM" id="SSF51445">
    <property type="entry name" value="(Trans)glycosidases"/>
    <property type="match status" value="1"/>
</dbReference>
<dbReference type="GO" id="GO:0004553">
    <property type="term" value="F:hydrolase activity, hydrolyzing O-glycosyl compounds"/>
    <property type="evidence" value="ECO:0007669"/>
    <property type="project" value="InterPro"/>
</dbReference>
<dbReference type="InterPro" id="IPR013780">
    <property type="entry name" value="Glyco_hydro_b"/>
</dbReference>
<comment type="similarity">
    <text evidence="1 2">Belongs to the glycosyl hydrolase 31 family.</text>
</comment>
<dbReference type="GO" id="GO:0030246">
    <property type="term" value="F:carbohydrate binding"/>
    <property type="evidence" value="ECO:0007669"/>
    <property type="project" value="InterPro"/>
</dbReference>
<dbReference type="EMBL" id="PJQL01002453">
    <property type="protein sequence ID" value="RCH84132.1"/>
    <property type="molecule type" value="Genomic_DNA"/>
</dbReference>
<accession>A0A367J2H1</accession>
<dbReference type="InterPro" id="IPR001087">
    <property type="entry name" value="GDSL"/>
</dbReference>
<keyword evidence="2" id="KW-0326">Glycosidase</keyword>
<comment type="caution">
    <text evidence="6">The sequence shown here is derived from an EMBL/GenBank/DDBJ whole genome shotgun (WGS) entry which is preliminary data.</text>
</comment>
<dbReference type="InterPro" id="IPR025887">
    <property type="entry name" value="Glyco_hydro_31_N_dom"/>
</dbReference>
<evidence type="ECO:0000259" key="5">
    <source>
        <dbReference type="Pfam" id="PF21365"/>
    </source>
</evidence>